<reference evidence="2" key="1">
    <citation type="submission" date="2016-10" db="EMBL/GenBank/DDBJ databases">
        <authorList>
            <person name="Varghese N."/>
            <person name="Submissions S."/>
        </authorList>
    </citation>
    <scope>NUCLEOTIDE SEQUENCE [LARGE SCALE GENOMIC DNA]</scope>
    <source>
        <strain evidence="2">DSM 25055</strain>
    </source>
</reference>
<accession>A0A1H9J7N6</accession>
<dbReference type="EMBL" id="FOFD01000003">
    <property type="protein sequence ID" value="SEQ82813.1"/>
    <property type="molecule type" value="Genomic_DNA"/>
</dbReference>
<proteinExistence type="predicted"/>
<evidence type="ECO:0000313" key="2">
    <source>
        <dbReference type="Proteomes" id="UP000199114"/>
    </source>
</evidence>
<organism evidence="1 2">
    <name type="scientific">Natrinema salaciae</name>
    <dbReference type="NCBI Taxonomy" id="1186196"/>
    <lineage>
        <taxon>Archaea</taxon>
        <taxon>Methanobacteriati</taxon>
        <taxon>Methanobacteriota</taxon>
        <taxon>Stenosarchaea group</taxon>
        <taxon>Halobacteria</taxon>
        <taxon>Halobacteriales</taxon>
        <taxon>Natrialbaceae</taxon>
        <taxon>Natrinema</taxon>
    </lineage>
</organism>
<keyword evidence="2" id="KW-1185">Reference proteome</keyword>
<sequence>MVEKDDNGYTDITRRKTITVLGVSALSLGNGLVGPVSGEKENSKSVTDFDPKNRKEVIQFIEAHDESNAPDELEDKLNQDQEEAVIDVLLNPDWEMTTELQEMYGIMSEDDYESMESIHTARATIAGNVRYELEQLIKWEFDGESWRNASTDQDGYGKSFTTYDGEASSQIRNETSERFDARERAQFSLNVGFTVRNVTAEILQRCWNNGNAELINESTPL</sequence>
<evidence type="ECO:0000313" key="1">
    <source>
        <dbReference type="EMBL" id="SEQ82813.1"/>
    </source>
</evidence>
<dbReference type="RefSeq" id="WP_139210864.1">
    <property type="nucleotide sequence ID" value="NZ_FOFD01000003.1"/>
</dbReference>
<gene>
    <name evidence="1" type="ORF">SAMN04489841_2460</name>
</gene>
<dbReference type="AlphaFoldDB" id="A0A1H9J7N6"/>
<dbReference type="Proteomes" id="UP000199114">
    <property type="component" value="Unassembled WGS sequence"/>
</dbReference>
<protein>
    <submittedName>
        <fullName evidence="1">Uncharacterized protein</fullName>
    </submittedName>
</protein>
<dbReference type="OrthoDB" id="379903at2157"/>
<name>A0A1H9J7N6_9EURY</name>